<organism evidence="2 3">
    <name type="scientific">Candidatus Egerieisoma faecipullorum</name>
    <dbReference type="NCBI Taxonomy" id="2840963"/>
    <lineage>
        <taxon>Bacteria</taxon>
        <taxon>Bacillati</taxon>
        <taxon>Bacillota</taxon>
        <taxon>Clostridia</taxon>
        <taxon>Eubacteriales</taxon>
        <taxon>Clostridiaceae</taxon>
        <taxon>Clostridiaceae incertae sedis</taxon>
        <taxon>Candidatus Egerieisoma</taxon>
    </lineage>
</organism>
<protein>
    <submittedName>
        <fullName evidence="2">Zinc metallopeptidase</fullName>
    </submittedName>
</protein>
<keyword evidence="1" id="KW-0472">Membrane</keyword>
<evidence type="ECO:0000256" key="1">
    <source>
        <dbReference type="SAM" id="Phobius"/>
    </source>
</evidence>
<evidence type="ECO:0000313" key="3">
    <source>
        <dbReference type="Proteomes" id="UP000824089"/>
    </source>
</evidence>
<dbReference type="PANTHER" id="PTHR36434">
    <property type="entry name" value="MEMBRANE PROTEASE YUGP-RELATED"/>
    <property type="match status" value="1"/>
</dbReference>
<keyword evidence="1" id="KW-1133">Transmembrane helix</keyword>
<dbReference type="Proteomes" id="UP000824089">
    <property type="component" value="Unassembled WGS sequence"/>
</dbReference>
<gene>
    <name evidence="2" type="ORF">IAD50_07165</name>
</gene>
<dbReference type="PANTHER" id="PTHR36434:SF1">
    <property type="entry name" value="MEMBRANE PROTEASE YUGP-RELATED"/>
    <property type="match status" value="1"/>
</dbReference>
<reference evidence="2" key="1">
    <citation type="submission" date="2020-10" db="EMBL/GenBank/DDBJ databases">
        <authorList>
            <person name="Gilroy R."/>
        </authorList>
    </citation>
    <scope>NUCLEOTIDE SEQUENCE</scope>
    <source>
        <strain evidence="2">CHK195-4489</strain>
    </source>
</reference>
<comment type="caution">
    <text evidence="2">The sequence shown here is derived from an EMBL/GenBank/DDBJ whole genome shotgun (WGS) entry which is preliminary data.</text>
</comment>
<name>A0A9D1I8F5_9CLOT</name>
<proteinExistence type="predicted"/>
<keyword evidence="1" id="KW-0812">Transmembrane</keyword>
<reference evidence="2" key="2">
    <citation type="journal article" date="2021" name="PeerJ">
        <title>Extensive microbial diversity within the chicken gut microbiome revealed by metagenomics and culture.</title>
        <authorList>
            <person name="Gilroy R."/>
            <person name="Ravi A."/>
            <person name="Getino M."/>
            <person name="Pursley I."/>
            <person name="Horton D.L."/>
            <person name="Alikhan N.F."/>
            <person name="Baker D."/>
            <person name="Gharbi K."/>
            <person name="Hall N."/>
            <person name="Watson M."/>
            <person name="Adriaenssens E.M."/>
            <person name="Foster-Nyarko E."/>
            <person name="Jarju S."/>
            <person name="Secka A."/>
            <person name="Antonio M."/>
            <person name="Oren A."/>
            <person name="Chaudhuri R.R."/>
            <person name="La Ragione R."/>
            <person name="Hildebrand F."/>
            <person name="Pallen M.J."/>
        </authorList>
    </citation>
    <scope>NUCLEOTIDE SEQUENCE</scope>
    <source>
        <strain evidence="2">CHK195-4489</strain>
    </source>
</reference>
<sequence>MPLFFIDYWYIVLVVPVLILSLIIQAVMKSTYRKYSAVRAHAGCTGAEMARRVLKENGIYEVNVVPIEGELSDHYDPRSRVIRLSRNVYDGNSVAALGVACHEAGHAVQHAQAYFPLTARNAIAPVVNFCSGISWFVLILGIFMQYEFMINLGILLFASAAVFQLITLPVEFNASRRAISALRKSGLLSEEELGGTKKVLTAAAMTYVAALATSIASLIRVILLTRNNRRE</sequence>
<evidence type="ECO:0000313" key="2">
    <source>
        <dbReference type="EMBL" id="HIU30056.1"/>
    </source>
</evidence>
<dbReference type="AlphaFoldDB" id="A0A9D1I8F5"/>
<dbReference type="EMBL" id="DVMM01000149">
    <property type="protein sequence ID" value="HIU30056.1"/>
    <property type="molecule type" value="Genomic_DNA"/>
</dbReference>
<feature type="transmembrane region" description="Helical" evidence="1">
    <location>
        <begin position="149"/>
        <end position="170"/>
    </location>
</feature>
<dbReference type="InterPro" id="IPR007395">
    <property type="entry name" value="Zn_peptidase_2"/>
</dbReference>
<feature type="transmembrane region" description="Helical" evidence="1">
    <location>
        <begin position="199"/>
        <end position="223"/>
    </location>
</feature>
<feature type="transmembrane region" description="Helical" evidence="1">
    <location>
        <begin position="6"/>
        <end position="27"/>
    </location>
</feature>
<accession>A0A9D1I8F5</accession>
<feature type="transmembrane region" description="Helical" evidence="1">
    <location>
        <begin position="122"/>
        <end position="143"/>
    </location>
</feature>
<dbReference type="Pfam" id="PF04298">
    <property type="entry name" value="Zn_peptidase_2"/>
    <property type="match status" value="1"/>
</dbReference>